<evidence type="ECO:0000313" key="3">
    <source>
        <dbReference type="Proteomes" id="UP001157418"/>
    </source>
</evidence>
<accession>A0AAU9LVT6</accession>
<dbReference type="Proteomes" id="UP001157418">
    <property type="component" value="Unassembled WGS sequence"/>
</dbReference>
<dbReference type="PANTHER" id="PTHR12992">
    <property type="entry name" value="NUDIX HYDROLASE"/>
    <property type="match status" value="1"/>
</dbReference>
<proteinExistence type="predicted"/>
<dbReference type="Pfam" id="PF00293">
    <property type="entry name" value="NUDIX"/>
    <property type="match status" value="1"/>
</dbReference>
<keyword evidence="3" id="KW-1185">Reference proteome</keyword>
<sequence length="84" mass="9778">MLVRGRRRYQWQVSLPRGRADEEDTYDIRTALREVGEEIGLKPALVDVFTVLEPFVTKGNVSVVPVIGILWDKKHLIRFQMLKK</sequence>
<dbReference type="EMBL" id="CAKMRJ010000002">
    <property type="protein sequence ID" value="CAH1415909.1"/>
    <property type="molecule type" value="Genomic_DNA"/>
</dbReference>
<dbReference type="SUPFAM" id="SSF55811">
    <property type="entry name" value="Nudix"/>
    <property type="match status" value="1"/>
</dbReference>
<protein>
    <recommendedName>
        <fullName evidence="1">Nudix hydrolase domain-containing protein</fullName>
    </recommendedName>
</protein>
<reference evidence="2 3" key="1">
    <citation type="submission" date="2022-01" db="EMBL/GenBank/DDBJ databases">
        <authorList>
            <person name="Xiong W."/>
            <person name="Schranz E."/>
        </authorList>
    </citation>
    <scope>NUCLEOTIDE SEQUENCE [LARGE SCALE GENOMIC DNA]</scope>
</reference>
<feature type="domain" description="Nudix hydrolase" evidence="1">
    <location>
        <begin position="6"/>
        <end position="60"/>
    </location>
</feature>
<evidence type="ECO:0000259" key="1">
    <source>
        <dbReference type="Pfam" id="PF00293"/>
    </source>
</evidence>
<dbReference type="GO" id="GO:0015938">
    <property type="term" value="P:coenzyme A catabolic process"/>
    <property type="evidence" value="ECO:0007669"/>
    <property type="project" value="TreeGrafter"/>
</dbReference>
<dbReference type="InterPro" id="IPR000086">
    <property type="entry name" value="NUDIX_hydrolase_dom"/>
</dbReference>
<gene>
    <name evidence="2" type="ORF">LVIROSA_LOCUS3718</name>
</gene>
<name>A0AAU9LVT6_9ASTR</name>
<evidence type="ECO:0000313" key="2">
    <source>
        <dbReference type="EMBL" id="CAH1415909.1"/>
    </source>
</evidence>
<organism evidence="2 3">
    <name type="scientific">Lactuca virosa</name>
    <dbReference type="NCBI Taxonomy" id="75947"/>
    <lineage>
        <taxon>Eukaryota</taxon>
        <taxon>Viridiplantae</taxon>
        <taxon>Streptophyta</taxon>
        <taxon>Embryophyta</taxon>
        <taxon>Tracheophyta</taxon>
        <taxon>Spermatophyta</taxon>
        <taxon>Magnoliopsida</taxon>
        <taxon>eudicotyledons</taxon>
        <taxon>Gunneridae</taxon>
        <taxon>Pentapetalae</taxon>
        <taxon>asterids</taxon>
        <taxon>campanulids</taxon>
        <taxon>Asterales</taxon>
        <taxon>Asteraceae</taxon>
        <taxon>Cichorioideae</taxon>
        <taxon>Cichorieae</taxon>
        <taxon>Lactucinae</taxon>
        <taxon>Lactuca</taxon>
    </lineage>
</organism>
<dbReference type="Gene3D" id="3.90.79.10">
    <property type="entry name" value="Nucleoside Triphosphate Pyrophosphohydrolase"/>
    <property type="match status" value="1"/>
</dbReference>
<dbReference type="GO" id="GO:0010945">
    <property type="term" value="F:coenzyme A diphosphatase activity"/>
    <property type="evidence" value="ECO:0007669"/>
    <property type="project" value="InterPro"/>
</dbReference>
<dbReference type="AlphaFoldDB" id="A0AAU9LVT6"/>
<comment type="caution">
    <text evidence="2">The sequence shown here is derived from an EMBL/GenBank/DDBJ whole genome shotgun (WGS) entry which is preliminary data.</text>
</comment>
<dbReference type="PANTHER" id="PTHR12992:SF41">
    <property type="entry name" value="NUDIX HYDROLASE 11"/>
    <property type="match status" value="1"/>
</dbReference>
<dbReference type="InterPro" id="IPR045121">
    <property type="entry name" value="CoAse"/>
</dbReference>
<dbReference type="InterPro" id="IPR015797">
    <property type="entry name" value="NUDIX_hydrolase-like_dom_sf"/>
</dbReference>